<reference evidence="3 4" key="1">
    <citation type="submission" date="2023-12" db="EMBL/GenBank/DDBJ databases">
        <title>Gut-associated functions are favored during microbiome assembly across C. elegans life.</title>
        <authorList>
            <person name="Zimmermann J."/>
        </authorList>
    </citation>
    <scope>NUCLEOTIDE SEQUENCE [LARGE SCALE GENOMIC DNA]</scope>
    <source>
        <strain evidence="3 4">BIGb0393</strain>
    </source>
</reference>
<evidence type="ECO:0000256" key="1">
    <source>
        <dbReference type="SAM" id="MobiDB-lite"/>
    </source>
</evidence>
<feature type="domain" description="Integrase catalytic" evidence="2">
    <location>
        <begin position="137"/>
        <end position="303"/>
    </location>
</feature>
<dbReference type="InterPro" id="IPR036388">
    <property type="entry name" value="WH-like_DNA-bd_sf"/>
</dbReference>
<dbReference type="InterPro" id="IPR001584">
    <property type="entry name" value="Integrase_cat-core"/>
</dbReference>
<dbReference type="InterPro" id="IPR012337">
    <property type="entry name" value="RNaseH-like_sf"/>
</dbReference>
<dbReference type="Pfam" id="PF00665">
    <property type="entry name" value="rve"/>
    <property type="match status" value="1"/>
</dbReference>
<dbReference type="Pfam" id="PF13565">
    <property type="entry name" value="HTH_32"/>
    <property type="match status" value="1"/>
</dbReference>
<evidence type="ECO:0000313" key="3">
    <source>
        <dbReference type="EMBL" id="MEJ5044502.1"/>
    </source>
</evidence>
<dbReference type="InterPro" id="IPR036397">
    <property type="entry name" value="RNaseH_sf"/>
</dbReference>
<dbReference type="SUPFAM" id="SSF46689">
    <property type="entry name" value="Homeodomain-like"/>
    <property type="match status" value="1"/>
</dbReference>
<protein>
    <submittedName>
        <fullName evidence="3">IS481 family transposase</fullName>
    </submittedName>
</protein>
<dbReference type="Gene3D" id="1.10.10.10">
    <property type="entry name" value="Winged helix-like DNA-binding domain superfamily/Winged helix DNA-binding domain"/>
    <property type="match status" value="1"/>
</dbReference>
<dbReference type="EMBL" id="JBBGZW010000001">
    <property type="protein sequence ID" value="MEJ5044502.1"/>
    <property type="molecule type" value="Genomic_DNA"/>
</dbReference>
<dbReference type="NCBIfam" id="NF033577">
    <property type="entry name" value="transpos_IS481"/>
    <property type="match status" value="1"/>
</dbReference>
<dbReference type="PROSITE" id="PS50994">
    <property type="entry name" value="INTEGRASE"/>
    <property type="match status" value="1"/>
</dbReference>
<accession>A0ABU8PP34</accession>
<proteinExistence type="predicted"/>
<dbReference type="InterPro" id="IPR047656">
    <property type="entry name" value="IS481-like_transpos"/>
</dbReference>
<name>A0ABU8PP34_9GAMM</name>
<feature type="region of interest" description="Disordered" evidence="1">
    <location>
        <begin position="56"/>
        <end position="77"/>
    </location>
</feature>
<evidence type="ECO:0000259" key="2">
    <source>
        <dbReference type="PROSITE" id="PS50994"/>
    </source>
</evidence>
<evidence type="ECO:0000313" key="4">
    <source>
        <dbReference type="Proteomes" id="UP001362100"/>
    </source>
</evidence>
<dbReference type="SUPFAM" id="SSF53098">
    <property type="entry name" value="Ribonuclease H-like"/>
    <property type="match status" value="1"/>
</dbReference>
<dbReference type="InterPro" id="IPR009057">
    <property type="entry name" value="Homeodomain-like_sf"/>
</dbReference>
<dbReference type="Proteomes" id="UP001362100">
    <property type="component" value="Unassembled WGS sequence"/>
</dbReference>
<dbReference type="PANTHER" id="PTHR35004">
    <property type="entry name" value="TRANSPOSASE RV3428C-RELATED"/>
    <property type="match status" value="1"/>
</dbReference>
<keyword evidence="4" id="KW-1185">Reference proteome</keyword>
<comment type="caution">
    <text evidence="3">The sequence shown here is derived from an EMBL/GenBank/DDBJ whole genome shotgun (WGS) entry which is preliminary data.</text>
</comment>
<dbReference type="Gene3D" id="3.30.420.10">
    <property type="entry name" value="Ribonuclease H-like superfamily/Ribonuclease H"/>
    <property type="match status" value="1"/>
</dbReference>
<sequence length="391" mass="44905">MESLMPWDARDTMSLRTEFVLLASQDGANIRELCRRYGISPATAYKWLRRWAEEGPSGLQDRSRTPRHSPGRSPDDITDLLRMAHELHQRWGARKIKRWLEERGHRMPAFSTVHNRMARHGLLPGLAPGIPVTGRFEHAAPNQLWQMDFKGHFPFGGGRCHPLTLLDDHSRFSLCLVHCADERRETVQEQLVSVFERYGLPDRMTMDNGSPWGNTTGTWTAVELWLMRQGIRVGHSRPYHPQTQGKLERFHRSLKAEVLQGKWFADSGELQRAFDHWRAVYNLERPHEALDMAVPASRYQPSSRQYSARVTSPEYDEGVMVRKVDISGKLSVKGVSLKAGKAFRGERVGLKETREDGYYEVWWYSTKVGVIDLKNKSITMGKNVKKCSPCP</sequence>
<dbReference type="PANTHER" id="PTHR35004:SF6">
    <property type="entry name" value="TRANSPOSASE"/>
    <property type="match status" value="1"/>
</dbReference>
<gene>
    <name evidence="3" type="ORF">WH298_04580</name>
</gene>
<organism evidence="3 4">
    <name type="scientific">Pantoea nemavictus</name>
    <dbReference type="NCBI Taxonomy" id="2726955"/>
    <lineage>
        <taxon>Bacteria</taxon>
        <taxon>Pseudomonadati</taxon>
        <taxon>Pseudomonadota</taxon>
        <taxon>Gammaproteobacteria</taxon>
        <taxon>Enterobacterales</taxon>
        <taxon>Erwiniaceae</taxon>
        <taxon>Pantoea</taxon>
    </lineage>
</organism>